<accession>A0A7R8WX45</accession>
<evidence type="ECO:0000313" key="1">
    <source>
        <dbReference type="EMBL" id="CAD7236525.1"/>
    </source>
</evidence>
<reference evidence="1" key="1">
    <citation type="submission" date="2020-11" db="EMBL/GenBank/DDBJ databases">
        <authorList>
            <person name="Tran Van P."/>
        </authorList>
    </citation>
    <scope>NUCLEOTIDE SEQUENCE</scope>
</reference>
<protein>
    <submittedName>
        <fullName evidence="1">Uncharacterized protein</fullName>
    </submittedName>
</protein>
<sequence>MSCHYWQRKITPLLGVFETTTFLCTTLLRTNPRPKKMPPQRILLLLVVLAVGMAFMACVDAELHPEERAQLLRLLLGRNLDFLGGDGRKNTKPNKPWTIHGR</sequence>
<dbReference type="AlphaFoldDB" id="A0A7R8WX45"/>
<name>A0A7R8WX45_9CRUS</name>
<organism evidence="1">
    <name type="scientific">Cyprideis torosa</name>
    <dbReference type="NCBI Taxonomy" id="163714"/>
    <lineage>
        <taxon>Eukaryota</taxon>
        <taxon>Metazoa</taxon>
        <taxon>Ecdysozoa</taxon>
        <taxon>Arthropoda</taxon>
        <taxon>Crustacea</taxon>
        <taxon>Oligostraca</taxon>
        <taxon>Ostracoda</taxon>
        <taxon>Podocopa</taxon>
        <taxon>Podocopida</taxon>
        <taxon>Cytherocopina</taxon>
        <taxon>Cytheroidea</taxon>
        <taxon>Cytherideidae</taxon>
        <taxon>Cyprideis</taxon>
    </lineage>
</organism>
<dbReference type="EMBL" id="OB679713">
    <property type="protein sequence ID" value="CAD7236525.1"/>
    <property type="molecule type" value="Genomic_DNA"/>
</dbReference>
<proteinExistence type="predicted"/>
<gene>
    <name evidence="1" type="ORF">CTOB1V02_LOCUS14340</name>
</gene>